<name>A0ABS5RIL6_9MYCO</name>
<protein>
    <recommendedName>
        <fullName evidence="4">Lipoprotein</fullName>
    </recommendedName>
</protein>
<sequence length="168" mass="17651">MINRMMAKAVVGCALSAVVMGTVGCGSPTRPTLPQPASESVSTVHPLSGPGNNPCGDAEFTPQQFVGDWTEPGDTTVVTLGADGILTSHGHDGRRAGKWSYSPWEFTPAKSAMPADQADRCVLWLRWNGSGPADALVYLPLEVTGTSLQLSYIGRGNTVTWVHPKAGS</sequence>
<keyword evidence="3" id="KW-1185">Reference proteome</keyword>
<keyword evidence="1" id="KW-0732">Signal</keyword>
<evidence type="ECO:0000313" key="2">
    <source>
        <dbReference type="EMBL" id="MBS9532789.1"/>
    </source>
</evidence>
<dbReference type="Proteomes" id="UP001519535">
    <property type="component" value="Unassembled WGS sequence"/>
</dbReference>
<proteinExistence type="predicted"/>
<dbReference type="RefSeq" id="WP_214091681.1">
    <property type="nucleotide sequence ID" value="NZ_JAHCLR010000005.1"/>
</dbReference>
<accession>A0ABS5RIL6</accession>
<evidence type="ECO:0000313" key="3">
    <source>
        <dbReference type="Proteomes" id="UP001519535"/>
    </source>
</evidence>
<evidence type="ECO:0008006" key="4">
    <source>
        <dbReference type="Google" id="ProtNLM"/>
    </source>
</evidence>
<feature type="chain" id="PRO_5045762857" description="Lipoprotein" evidence="1">
    <location>
        <begin position="22"/>
        <end position="168"/>
    </location>
</feature>
<organism evidence="2 3">
    <name type="scientific">Mycolicibacter acidiphilus</name>
    <dbReference type="NCBI Taxonomy" id="2835306"/>
    <lineage>
        <taxon>Bacteria</taxon>
        <taxon>Bacillati</taxon>
        <taxon>Actinomycetota</taxon>
        <taxon>Actinomycetes</taxon>
        <taxon>Mycobacteriales</taxon>
        <taxon>Mycobacteriaceae</taxon>
        <taxon>Mycolicibacter</taxon>
    </lineage>
</organism>
<dbReference type="PROSITE" id="PS51257">
    <property type="entry name" value="PROKAR_LIPOPROTEIN"/>
    <property type="match status" value="1"/>
</dbReference>
<gene>
    <name evidence="2" type="ORF">KIH27_04205</name>
</gene>
<dbReference type="EMBL" id="JAHCLR010000005">
    <property type="protein sequence ID" value="MBS9532789.1"/>
    <property type="molecule type" value="Genomic_DNA"/>
</dbReference>
<reference evidence="2 3" key="1">
    <citation type="submission" date="2021-05" db="EMBL/GenBank/DDBJ databases">
        <title>Mycobacterium acidophilum sp. nov., an extremely acid-tolerant member of the genus Mycobacterium.</title>
        <authorList>
            <person name="Xia J."/>
        </authorList>
    </citation>
    <scope>NUCLEOTIDE SEQUENCE [LARGE SCALE GENOMIC DNA]</scope>
    <source>
        <strain evidence="2 3">M1</strain>
    </source>
</reference>
<evidence type="ECO:0000256" key="1">
    <source>
        <dbReference type="SAM" id="SignalP"/>
    </source>
</evidence>
<feature type="signal peptide" evidence="1">
    <location>
        <begin position="1"/>
        <end position="21"/>
    </location>
</feature>
<comment type="caution">
    <text evidence="2">The sequence shown here is derived from an EMBL/GenBank/DDBJ whole genome shotgun (WGS) entry which is preliminary data.</text>
</comment>